<evidence type="ECO:0000313" key="3">
    <source>
        <dbReference type="EMBL" id="KAJ7773872.1"/>
    </source>
</evidence>
<evidence type="ECO:0000259" key="2">
    <source>
        <dbReference type="Pfam" id="PF20415"/>
    </source>
</evidence>
<name>A0AAD7JZT1_9AGAR</name>
<evidence type="ECO:0000313" key="4">
    <source>
        <dbReference type="Proteomes" id="UP001215598"/>
    </source>
</evidence>
<dbReference type="EMBL" id="JARKIB010000012">
    <property type="protein sequence ID" value="KAJ7773872.1"/>
    <property type="molecule type" value="Genomic_DNA"/>
</dbReference>
<evidence type="ECO:0000256" key="1">
    <source>
        <dbReference type="SAM" id="MobiDB-lite"/>
    </source>
</evidence>
<dbReference type="Proteomes" id="UP001215598">
    <property type="component" value="Unassembled WGS sequence"/>
</dbReference>
<comment type="caution">
    <text evidence="3">The sequence shown here is derived from an EMBL/GenBank/DDBJ whole genome shotgun (WGS) entry which is preliminary data.</text>
</comment>
<organism evidence="3 4">
    <name type="scientific">Mycena metata</name>
    <dbReference type="NCBI Taxonomy" id="1033252"/>
    <lineage>
        <taxon>Eukaryota</taxon>
        <taxon>Fungi</taxon>
        <taxon>Dikarya</taxon>
        <taxon>Basidiomycota</taxon>
        <taxon>Agaricomycotina</taxon>
        <taxon>Agaricomycetes</taxon>
        <taxon>Agaricomycetidae</taxon>
        <taxon>Agaricales</taxon>
        <taxon>Marasmiineae</taxon>
        <taxon>Mycenaceae</taxon>
        <taxon>Mycena</taxon>
    </lineage>
</organism>
<dbReference type="InterPro" id="IPR046522">
    <property type="entry name" value="DUF6699"/>
</dbReference>
<feature type="region of interest" description="Disordered" evidence="1">
    <location>
        <begin position="54"/>
        <end position="73"/>
    </location>
</feature>
<dbReference type="AlphaFoldDB" id="A0AAD7JZT1"/>
<protein>
    <recommendedName>
        <fullName evidence="2">DUF6699 domain-containing protein</fullName>
    </recommendedName>
</protein>
<reference evidence="3" key="1">
    <citation type="submission" date="2023-03" db="EMBL/GenBank/DDBJ databases">
        <title>Massive genome expansion in bonnet fungi (Mycena s.s.) driven by repeated elements and novel gene families across ecological guilds.</title>
        <authorList>
            <consortium name="Lawrence Berkeley National Laboratory"/>
            <person name="Harder C.B."/>
            <person name="Miyauchi S."/>
            <person name="Viragh M."/>
            <person name="Kuo A."/>
            <person name="Thoen E."/>
            <person name="Andreopoulos B."/>
            <person name="Lu D."/>
            <person name="Skrede I."/>
            <person name="Drula E."/>
            <person name="Henrissat B."/>
            <person name="Morin E."/>
            <person name="Kohler A."/>
            <person name="Barry K."/>
            <person name="LaButti K."/>
            <person name="Morin E."/>
            <person name="Salamov A."/>
            <person name="Lipzen A."/>
            <person name="Mereny Z."/>
            <person name="Hegedus B."/>
            <person name="Baldrian P."/>
            <person name="Stursova M."/>
            <person name="Weitz H."/>
            <person name="Taylor A."/>
            <person name="Grigoriev I.V."/>
            <person name="Nagy L.G."/>
            <person name="Martin F."/>
            <person name="Kauserud H."/>
        </authorList>
    </citation>
    <scope>NUCLEOTIDE SEQUENCE</scope>
    <source>
        <strain evidence="3">CBHHK182m</strain>
    </source>
</reference>
<proteinExistence type="predicted"/>
<feature type="compositionally biased region" description="Basic and acidic residues" evidence="1">
    <location>
        <begin position="1"/>
        <end position="10"/>
    </location>
</feature>
<feature type="domain" description="DUF6699" evidence="2">
    <location>
        <begin position="132"/>
        <end position="248"/>
    </location>
</feature>
<sequence>MLFKDDDRGFRSPYKPTPTGTSVAFPTAPSDIPKYSVPSPYYAPSASAQRWGTYPDTYSSTSSAGGAPPIPQQRQYTRIPCLDPIPVATQPHHPRSRIKPIPLPPQITGVATVILHPALAKPGTPIAVDLASLPSAALNPAWHRQPATHPPLPSLTIISPWLPWAITAHASGRMVRCLSVADVFAAIWEALCFQVDEQGFRDWQIMTQDGSHSPTWRRKRDRIAYRASMTRIDLLGGRTTFSGLSASDMGCDTWVLEVA</sequence>
<keyword evidence="4" id="KW-1185">Reference proteome</keyword>
<feature type="region of interest" description="Disordered" evidence="1">
    <location>
        <begin position="1"/>
        <end position="29"/>
    </location>
</feature>
<dbReference type="Pfam" id="PF20415">
    <property type="entry name" value="DUF6699"/>
    <property type="match status" value="1"/>
</dbReference>
<gene>
    <name evidence="3" type="ORF">B0H16DRAFT_1510274</name>
</gene>
<accession>A0AAD7JZT1</accession>